<dbReference type="AlphaFoldDB" id="A0AAW2I2I4"/>
<sequence>MLEFIIDKTGSGEGDWQKIDVEDEDKVAPEEGRIVEEEKDKEIDDEDDDDEEEEEEDEEEEECQNLIPLDELPDSPRVSEKKKKSKSDDLFSLDNTYLVTNYNDKKEHKSELTNVDKILEKAVLKPGFEKLGAVPVKKSRRAVHKERKAERDKTKGKDWYNLPATEVTEEIKNDLEVLKMRSALDPKHVYKKNDMKVIPKYFQIGKVVEGAADFYNGRIPKSQRKRTLVDELLADSSFRAYQKKKYKEIVDDNRRKKPKRDAPVRKKSKKEIRDEWLKFD</sequence>
<feature type="region of interest" description="Disordered" evidence="3">
    <location>
        <begin position="249"/>
        <end position="280"/>
    </location>
</feature>
<comment type="caution">
    <text evidence="5">The sequence shown here is derived from an EMBL/GenBank/DDBJ whole genome shotgun (WGS) entry which is preliminary data.</text>
</comment>
<evidence type="ECO:0000256" key="1">
    <source>
        <dbReference type="ARBA" id="ARBA00004604"/>
    </source>
</evidence>
<dbReference type="GO" id="GO:0006396">
    <property type="term" value="P:RNA processing"/>
    <property type="evidence" value="ECO:0007669"/>
    <property type="project" value="TreeGrafter"/>
</dbReference>
<dbReference type="GO" id="GO:0003723">
    <property type="term" value="F:RNA binding"/>
    <property type="evidence" value="ECO:0007669"/>
    <property type="project" value="TreeGrafter"/>
</dbReference>
<dbReference type="InterPro" id="IPR014810">
    <property type="entry name" value="Fcf2_C"/>
</dbReference>
<dbReference type="EMBL" id="JARGDH010000002">
    <property type="protein sequence ID" value="KAL0276241.1"/>
    <property type="molecule type" value="Genomic_DNA"/>
</dbReference>
<reference evidence="5" key="1">
    <citation type="journal article" date="2024" name="Gigascience">
        <title>Chromosome-level genome of the poultry shaft louse Menopon gallinae provides insight into the host-switching and adaptive evolution of parasitic lice.</title>
        <authorList>
            <person name="Xu Y."/>
            <person name="Ma L."/>
            <person name="Liu S."/>
            <person name="Liang Y."/>
            <person name="Liu Q."/>
            <person name="He Z."/>
            <person name="Tian L."/>
            <person name="Duan Y."/>
            <person name="Cai W."/>
            <person name="Li H."/>
            <person name="Song F."/>
        </authorList>
    </citation>
    <scope>NUCLEOTIDE SEQUENCE</scope>
    <source>
        <strain evidence="5">Cailab_2023a</strain>
    </source>
</reference>
<feature type="compositionally biased region" description="Basic and acidic residues" evidence="3">
    <location>
        <begin position="271"/>
        <end position="280"/>
    </location>
</feature>
<evidence type="ECO:0000256" key="3">
    <source>
        <dbReference type="SAM" id="MobiDB-lite"/>
    </source>
</evidence>
<feature type="region of interest" description="Disordered" evidence="3">
    <location>
        <begin position="1"/>
        <end position="88"/>
    </location>
</feature>
<evidence type="ECO:0000313" key="5">
    <source>
        <dbReference type="EMBL" id="KAL0276241.1"/>
    </source>
</evidence>
<organism evidence="5">
    <name type="scientific">Menopon gallinae</name>
    <name type="common">poultry shaft louse</name>
    <dbReference type="NCBI Taxonomy" id="328185"/>
    <lineage>
        <taxon>Eukaryota</taxon>
        <taxon>Metazoa</taxon>
        <taxon>Ecdysozoa</taxon>
        <taxon>Arthropoda</taxon>
        <taxon>Hexapoda</taxon>
        <taxon>Insecta</taxon>
        <taxon>Pterygota</taxon>
        <taxon>Neoptera</taxon>
        <taxon>Paraneoptera</taxon>
        <taxon>Psocodea</taxon>
        <taxon>Troctomorpha</taxon>
        <taxon>Phthiraptera</taxon>
        <taxon>Amblycera</taxon>
        <taxon>Menoponidae</taxon>
        <taxon>Menopon</taxon>
    </lineage>
</organism>
<dbReference type="InterPro" id="IPR039883">
    <property type="entry name" value="Fcf2/DNTTIP2"/>
</dbReference>
<protein>
    <recommendedName>
        <fullName evidence="4">Fcf2 pre-rRNA processing C-terminal domain-containing protein</fullName>
    </recommendedName>
</protein>
<dbReference type="PANTHER" id="PTHR21686:SF12">
    <property type="entry name" value="DEOXYNUCLEOTIDYLTRANSFERASE TERMINAL-INTERACTING PROTEIN 2"/>
    <property type="match status" value="1"/>
</dbReference>
<dbReference type="PANTHER" id="PTHR21686">
    <property type="entry name" value="DEOXYNUCLEOTIDYLTRANSFERASE TERMINAL-INTERACTING PROTEIN 2"/>
    <property type="match status" value="1"/>
</dbReference>
<evidence type="ECO:0000259" key="4">
    <source>
        <dbReference type="Pfam" id="PF08698"/>
    </source>
</evidence>
<dbReference type="Pfam" id="PF08698">
    <property type="entry name" value="Fcf2"/>
    <property type="match status" value="1"/>
</dbReference>
<gene>
    <name evidence="5" type="ORF">PYX00_003849</name>
</gene>
<accession>A0AAW2I2I4</accession>
<feature type="compositionally biased region" description="Basic and acidic residues" evidence="3">
    <location>
        <begin position="249"/>
        <end position="264"/>
    </location>
</feature>
<comment type="subcellular location">
    <subcellularLocation>
        <location evidence="1">Nucleus</location>
        <location evidence="1">Nucleolus</location>
    </subcellularLocation>
</comment>
<proteinExistence type="predicted"/>
<dbReference type="GO" id="GO:0005730">
    <property type="term" value="C:nucleolus"/>
    <property type="evidence" value="ECO:0007669"/>
    <property type="project" value="UniProtKB-SubCell"/>
</dbReference>
<keyword evidence="2" id="KW-0539">Nucleus</keyword>
<feature type="domain" description="Fcf2 pre-rRNA processing C-terminal" evidence="4">
    <location>
        <begin position="152"/>
        <end position="245"/>
    </location>
</feature>
<feature type="compositionally biased region" description="Acidic residues" evidence="3">
    <location>
        <begin position="43"/>
        <end position="63"/>
    </location>
</feature>
<name>A0AAW2I2I4_9NEOP</name>
<feature type="compositionally biased region" description="Basic and acidic residues" evidence="3">
    <location>
        <begin position="15"/>
        <end position="42"/>
    </location>
</feature>
<evidence type="ECO:0000256" key="2">
    <source>
        <dbReference type="ARBA" id="ARBA00023242"/>
    </source>
</evidence>